<feature type="domain" description="Ig-like" evidence="5">
    <location>
        <begin position="238"/>
        <end position="321"/>
    </location>
</feature>
<dbReference type="PANTHER" id="PTHR44337:SF20">
    <property type="entry name" value="CARCINOEMBRYONIC ANTIGEN-RELATED CELL ADHESION MOLECULE 5-RELATED"/>
    <property type="match status" value="1"/>
</dbReference>
<evidence type="ECO:0000259" key="5">
    <source>
        <dbReference type="PROSITE" id="PS50835"/>
    </source>
</evidence>
<evidence type="ECO:0000313" key="6">
    <source>
        <dbReference type="EMBL" id="KAK7886851.1"/>
    </source>
</evidence>
<dbReference type="InterPro" id="IPR013783">
    <property type="entry name" value="Ig-like_fold"/>
</dbReference>
<dbReference type="InterPro" id="IPR007110">
    <property type="entry name" value="Ig-like_dom"/>
</dbReference>
<organism evidence="6 7">
    <name type="scientific">Mugilogobius chulae</name>
    <name type="common">yellowstripe goby</name>
    <dbReference type="NCBI Taxonomy" id="88201"/>
    <lineage>
        <taxon>Eukaryota</taxon>
        <taxon>Metazoa</taxon>
        <taxon>Chordata</taxon>
        <taxon>Craniata</taxon>
        <taxon>Vertebrata</taxon>
        <taxon>Euteleostomi</taxon>
        <taxon>Actinopterygii</taxon>
        <taxon>Neopterygii</taxon>
        <taxon>Teleostei</taxon>
        <taxon>Neoteleostei</taxon>
        <taxon>Acanthomorphata</taxon>
        <taxon>Gobiaria</taxon>
        <taxon>Gobiiformes</taxon>
        <taxon>Gobioidei</taxon>
        <taxon>Gobiidae</taxon>
        <taxon>Gobionellinae</taxon>
        <taxon>Mugilogobius</taxon>
    </lineage>
</organism>
<dbReference type="Proteomes" id="UP001460270">
    <property type="component" value="Unassembled WGS sequence"/>
</dbReference>
<evidence type="ECO:0000256" key="3">
    <source>
        <dbReference type="ARBA" id="ARBA00023180"/>
    </source>
</evidence>
<feature type="domain" description="Ig-like" evidence="5">
    <location>
        <begin position="145"/>
        <end position="229"/>
    </location>
</feature>
<evidence type="ECO:0000256" key="4">
    <source>
        <dbReference type="ARBA" id="ARBA00023319"/>
    </source>
</evidence>
<protein>
    <recommendedName>
        <fullName evidence="5">Ig-like domain-containing protein</fullName>
    </recommendedName>
</protein>
<gene>
    <name evidence="6" type="ORF">WMY93_026472</name>
</gene>
<dbReference type="InterPro" id="IPR036179">
    <property type="entry name" value="Ig-like_dom_sf"/>
</dbReference>
<sequence length="333" mass="35400">MMAGLRPAIMISKTLDNDDAWLRPGIIVEYLLLAEVSLASGAGLLPDSVNAALGGTVMFTTSLSPTQTPFIAILWTVGTENIITSSAGGSVTSPEYEGRITLFISTGSLELRNVALSDTGEYSVVVFPAAGAAMRGLTTLNVYDPVSNVTVTVSSSDLVEFNSSVTLSCSADGANLTTFLWFNGSSEVTASDRVHLTDGGATLTIDTVWCYDQGPFTCEVSNAISNSISDPVYIYYGPDDVIVRTSPSDYCEEGSNVLMSCSADSRPAAQFKWLLNGELLSFTGAQFELKNIQMNQSGNYSCQAFNSKTLRYTTSQPASISVLSKSNAVLYTL</sequence>
<dbReference type="InterPro" id="IPR013106">
    <property type="entry name" value="Ig_V-set"/>
</dbReference>
<proteinExistence type="predicted"/>
<name>A0AAW0N2E6_9GOBI</name>
<keyword evidence="1" id="KW-0732">Signal</keyword>
<keyword evidence="2" id="KW-1015">Disulfide bond</keyword>
<dbReference type="SMART" id="SM00409">
    <property type="entry name" value="IG"/>
    <property type="match status" value="3"/>
</dbReference>
<dbReference type="InterPro" id="IPR052598">
    <property type="entry name" value="IgSF_CEA-related"/>
</dbReference>
<keyword evidence="4" id="KW-0393">Immunoglobulin domain</keyword>
<dbReference type="Gene3D" id="2.60.40.10">
    <property type="entry name" value="Immunoglobulins"/>
    <property type="match status" value="3"/>
</dbReference>
<dbReference type="SMART" id="SM00408">
    <property type="entry name" value="IGc2"/>
    <property type="match status" value="2"/>
</dbReference>
<dbReference type="PROSITE" id="PS50835">
    <property type="entry name" value="IG_LIKE"/>
    <property type="match status" value="2"/>
</dbReference>
<dbReference type="InterPro" id="IPR003599">
    <property type="entry name" value="Ig_sub"/>
</dbReference>
<dbReference type="AlphaFoldDB" id="A0AAW0N2E6"/>
<dbReference type="Pfam" id="PF13927">
    <property type="entry name" value="Ig_3"/>
    <property type="match status" value="1"/>
</dbReference>
<evidence type="ECO:0000256" key="1">
    <source>
        <dbReference type="ARBA" id="ARBA00022729"/>
    </source>
</evidence>
<dbReference type="Pfam" id="PF13895">
    <property type="entry name" value="Ig_2"/>
    <property type="match status" value="1"/>
</dbReference>
<keyword evidence="7" id="KW-1185">Reference proteome</keyword>
<accession>A0AAW0N2E6</accession>
<dbReference type="InterPro" id="IPR003598">
    <property type="entry name" value="Ig_sub2"/>
</dbReference>
<evidence type="ECO:0000256" key="2">
    <source>
        <dbReference type="ARBA" id="ARBA00023157"/>
    </source>
</evidence>
<reference evidence="7" key="1">
    <citation type="submission" date="2024-04" db="EMBL/GenBank/DDBJ databases">
        <title>Salinicola lusitanus LLJ914,a marine bacterium isolated from the Okinawa Trough.</title>
        <authorList>
            <person name="Li J."/>
        </authorList>
    </citation>
    <scope>NUCLEOTIDE SEQUENCE [LARGE SCALE GENOMIC DNA]</scope>
</reference>
<keyword evidence="3" id="KW-0325">Glycoprotein</keyword>
<evidence type="ECO:0000313" key="7">
    <source>
        <dbReference type="Proteomes" id="UP001460270"/>
    </source>
</evidence>
<dbReference type="PANTHER" id="PTHR44337">
    <property type="entry name" value="CARCINOEMBRYONIC ANTIGEN-RELATED CELL ADHESION MOLECULE 8"/>
    <property type="match status" value="1"/>
</dbReference>
<dbReference type="SUPFAM" id="SSF48726">
    <property type="entry name" value="Immunoglobulin"/>
    <property type="match status" value="3"/>
</dbReference>
<dbReference type="EMBL" id="JBBPFD010000019">
    <property type="protein sequence ID" value="KAK7886851.1"/>
    <property type="molecule type" value="Genomic_DNA"/>
</dbReference>
<comment type="caution">
    <text evidence="6">The sequence shown here is derived from an EMBL/GenBank/DDBJ whole genome shotgun (WGS) entry which is preliminary data.</text>
</comment>
<dbReference type="Pfam" id="PF07686">
    <property type="entry name" value="V-set"/>
    <property type="match status" value="1"/>
</dbReference>